<evidence type="ECO:0000256" key="1">
    <source>
        <dbReference type="SAM" id="MobiDB-lite"/>
    </source>
</evidence>
<name>A0A6V7TVB5_MELEN</name>
<dbReference type="EMBL" id="CAJEWN010000012">
    <property type="protein sequence ID" value="CAD2132515.1"/>
    <property type="molecule type" value="Genomic_DNA"/>
</dbReference>
<organism evidence="2 3">
    <name type="scientific">Meloidogyne enterolobii</name>
    <name type="common">Root-knot nematode worm</name>
    <name type="synonym">Meloidogyne mayaguensis</name>
    <dbReference type="NCBI Taxonomy" id="390850"/>
    <lineage>
        <taxon>Eukaryota</taxon>
        <taxon>Metazoa</taxon>
        <taxon>Ecdysozoa</taxon>
        <taxon>Nematoda</taxon>
        <taxon>Chromadorea</taxon>
        <taxon>Rhabditida</taxon>
        <taxon>Tylenchina</taxon>
        <taxon>Tylenchomorpha</taxon>
        <taxon>Tylenchoidea</taxon>
        <taxon>Meloidogynidae</taxon>
        <taxon>Meloidogyninae</taxon>
        <taxon>Meloidogyne</taxon>
    </lineage>
</organism>
<reference evidence="2 3" key="1">
    <citation type="submission" date="2020-08" db="EMBL/GenBank/DDBJ databases">
        <authorList>
            <person name="Koutsovoulos G."/>
            <person name="Danchin GJ E."/>
        </authorList>
    </citation>
    <scope>NUCLEOTIDE SEQUENCE [LARGE SCALE GENOMIC DNA]</scope>
</reference>
<gene>
    <name evidence="2" type="ORF">MENT_LOCUS3684</name>
</gene>
<evidence type="ECO:0000313" key="3">
    <source>
        <dbReference type="Proteomes" id="UP000580250"/>
    </source>
</evidence>
<dbReference type="Proteomes" id="UP000580250">
    <property type="component" value="Unassembled WGS sequence"/>
</dbReference>
<comment type="caution">
    <text evidence="2">The sequence shown here is derived from an EMBL/GenBank/DDBJ whole genome shotgun (WGS) entry which is preliminary data.</text>
</comment>
<accession>A0A6V7TVB5</accession>
<feature type="compositionally biased region" description="Polar residues" evidence="1">
    <location>
        <begin position="162"/>
        <end position="171"/>
    </location>
</feature>
<feature type="region of interest" description="Disordered" evidence="1">
    <location>
        <begin position="107"/>
        <end position="135"/>
    </location>
</feature>
<protein>
    <submittedName>
        <fullName evidence="2">Uncharacterized protein</fullName>
    </submittedName>
</protein>
<feature type="compositionally biased region" description="Low complexity" evidence="1">
    <location>
        <begin position="34"/>
        <end position="44"/>
    </location>
</feature>
<feature type="region of interest" description="Disordered" evidence="1">
    <location>
        <begin position="148"/>
        <end position="171"/>
    </location>
</feature>
<sequence>MNQQQPRIPGTTTIPRMPAKTISSLAPKQKNKAKNQQQKQPLNQQNMRLFNGNNSLQRNSSDIQSSSNTWRSSGIRVHENFHSHNQSNKEMMNRSLLNESMLRQKAAQQTRQQPVPINRLAMNQQPSTSNRQQDNFTVNRELLPWHGTIIKQQPQQPTPDPKSSSLFRSFW</sequence>
<feature type="compositionally biased region" description="Polar residues" evidence="1">
    <location>
        <begin position="1"/>
        <end position="14"/>
    </location>
</feature>
<feature type="region of interest" description="Disordered" evidence="1">
    <location>
        <begin position="1"/>
        <end position="44"/>
    </location>
</feature>
<evidence type="ECO:0000313" key="2">
    <source>
        <dbReference type="EMBL" id="CAD2132515.1"/>
    </source>
</evidence>
<proteinExistence type="predicted"/>
<dbReference type="AlphaFoldDB" id="A0A6V7TVB5"/>